<organism evidence="1">
    <name type="scientific">Nakamurella sp. A5-74</name>
    <dbReference type="NCBI Taxonomy" id="3158264"/>
    <lineage>
        <taxon>Bacteria</taxon>
        <taxon>Bacillati</taxon>
        <taxon>Actinomycetota</taxon>
        <taxon>Actinomycetes</taxon>
        <taxon>Nakamurellales</taxon>
        <taxon>Nakamurellaceae</taxon>
        <taxon>Nakamurella</taxon>
    </lineage>
</organism>
<dbReference type="RefSeq" id="WP_353649888.1">
    <property type="nucleotide sequence ID" value="NZ_CP159218.1"/>
</dbReference>
<name>A0AAU8DQK2_9ACTN</name>
<evidence type="ECO:0000313" key="1">
    <source>
        <dbReference type="EMBL" id="XCG64275.1"/>
    </source>
</evidence>
<sequence length="147" mass="16473">MTDYLVYPEIAGGFGDNAELDTTSTPPTVTRLHYEIETWMGGELLRTYPVYVATDRFVEMVTANGLTGFATDTAEVTVSEQGREFMIEKGKSTDIPHFQWFKVVGTRGRDDFSTVAGRDLVVSQRALDVIRPLLGPDHDIERTDQPR</sequence>
<reference evidence="1" key="1">
    <citation type="submission" date="2024-05" db="EMBL/GenBank/DDBJ databases">
        <authorList>
            <person name="Cai S.Y."/>
            <person name="Jin L.M."/>
            <person name="Li H.R."/>
        </authorList>
    </citation>
    <scope>NUCLEOTIDE SEQUENCE</scope>
    <source>
        <strain evidence="1">A5-74</strain>
    </source>
</reference>
<accession>A0AAU8DQK2</accession>
<protein>
    <submittedName>
        <fullName evidence="1">Uncharacterized protein</fullName>
    </submittedName>
</protein>
<dbReference type="AlphaFoldDB" id="A0AAU8DQK2"/>
<proteinExistence type="predicted"/>
<dbReference type="EMBL" id="CP159218">
    <property type="protein sequence ID" value="XCG64275.1"/>
    <property type="molecule type" value="Genomic_DNA"/>
</dbReference>
<gene>
    <name evidence="1" type="ORF">ABLG96_02680</name>
</gene>